<dbReference type="EMBL" id="JAAKZG010000004">
    <property type="protein sequence ID" value="NGN41625.1"/>
    <property type="molecule type" value="Genomic_DNA"/>
</dbReference>
<keyword evidence="2 4" id="KW-0418">Kinase</keyword>
<dbReference type="Pfam" id="PF00294">
    <property type="entry name" value="PfkB"/>
    <property type="match status" value="1"/>
</dbReference>
<comment type="caution">
    <text evidence="4">The sequence shown here is derived from an EMBL/GenBank/DDBJ whole genome shotgun (WGS) entry which is preliminary data.</text>
</comment>
<sequence>MSEHRPGEVFCLGLAIQDIIMSVAEIPAQPVKIYAKSRREVGGGPAANASVAIARLGGKANFAGRLGEDATGVALHRELNSEAVDTRWLRHFAGHRSPGSVILVDGSGERLIVAYADPDLPDDAEWLEPENLGGAVLCDLSWPKGALKTYKAARSQGIPTVLDADISRHDRDAIAPLVDIAEYVVFSRPGLAQFSGTDDIEAGLRLVAGPQHKLTGVTDGAGGLYWLCEGKLANTRPPSVHVVDTVGAGDAFHGALALALSHRWPIEKAIAFSNTVAALKCAMPGGRAGLPTRADIVRFDPSFDLP</sequence>
<organism evidence="4 5">
    <name type="scientific">Mesorhizobium zhangyense</name>
    <dbReference type="NCBI Taxonomy" id="1776730"/>
    <lineage>
        <taxon>Bacteria</taxon>
        <taxon>Pseudomonadati</taxon>
        <taxon>Pseudomonadota</taxon>
        <taxon>Alphaproteobacteria</taxon>
        <taxon>Hyphomicrobiales</taxon>
        <taxon>Phyllobacteriaceae</taxon>
        <taxon>Mesorhizobium</taxon>
    </lineage>
</organism>
<dbReference type="GO" id="GO:0016301">
    <property type="term" value="F:kinase activity"/>
    <property type="evidence" value="ECO:0007669"/>
    <property type="project" value="UniProtKB-KW"/>
</dbReference>
<gene>
    <name evidence="4" type="ORF">G6N74_11140</name>
</gene>
<keyword evidence="1" id="KW-0808">Transferase</keyword>
<dbReference type="InterPro" id="IPR052562">
    <property type="entry name" value="Ketohexokinase-related"/>
</dbReference>
<feature type="domain" description="Carbohydrate kinase PfkB" evidence="3">
    <location>
        <begin position="8"/>
        <end position="292"/>
    </location>
</feature>
<dbReference type="Proteomes" id="UP000481252">
    <property type="component" value="Unassembled WGS sequence"/>
</dbReference>
<dbReference type="AlphaFoldDB" id="A0A7C9V5Y2"/>
<dbReference type="InterPro" id="IPR002173">
    <property type="entry name" value="Carboh/pur_kinase_PfkB_CS"/>
</dbReference>
<dbReference type="InterPro" id="IPR029056">
    <property type="entry name" value="Ribokinase-like"/>
</dbReference>
<name>A0A7C9V5Y2_9HYPH</name>
<evidence type="ECO:0000313" key="4">
    <source>
        <dbReference type="EMBL" id="NGN41625.1"/>
    </source>
</evidence>
<evidence type="ECO:0000259" key="3">
    <source>
        <dbReference type="Pfam" id="PF00294"/>
    </source>
</evidence>
<evidence type="ECO:0000313" key="5">
    <source>
        <dbReference type="Proteomes" id="UP000481252"/>
    </source>
</evidence>
<evidence type="ECO:0000256" key="1">
    <source>
        <dbReference type="ARBA" id="ARBA00022679"/>
    </source>
</evidence>
<dbReference type="InterPro" id="IPR011611">
    <property type="entry name" value="PfkB_dom"/>
</dbReference>
<reference evidence="4 5" key="1">
    <citation type="submission" date="2020-02" db="EMBL/GenBank/DDBJ databases">
        <title>Genome sequence of the type strain CGMCC 1.15528 of Mesorhizobium zhangyense.</title>
        <authorList>
            <person name="Gao J."/>
            <person name="Sun J."/>
        </authorList>
    </citation>
    <scope>NUCLEOTIDE SEQUENCE [LARGE SCALE GENOMIC DNA]</scope>
    <source>
        <strain evidence="4 5">CGMCC 1.15528</strain>
    </source>
</reference>
<dbReference type="RefSeq" id="WP_165117242.1">
    <property type="nucleotide sequence ID" value="NZ_JAAKZG010000004.1"/>
</dbReference>
<evidence type="ECO:0000256" key="2">
    <source>
        <dbReference type="ARBA" id="ARBA00022777"/>
    </source>
</evidence>
<keyword evidence="5" id="KW-1185">Reference proteome</keyword>
<dbReference type="PANTHER" id="PTHR42774:SF3">
    <property type="entry name" value="KETOHEXOKINASE"/>
    <property type="match status" value="1"/>
</dbReference>
<proteinExistence type="predicted"/>
<dbReference type="Gene3D" id="3.40.1190.20">
    <property type="match status" value="1"/>
</dbReference>
<protein>
    <submittedName>
        <fullName evidence="4">Ribokinase</fullName>
    </submittedName>
</protein>
<dbReference type="PROSITE" id="PS00584">
    <property type="entry name" value="PFKB_KINASES_2"/>
    <property type="match status" value="1"/>
</dbReference>
<dbReference type="PANTHER" id="PTHR42774">
    <property type="entry name" value="PHOSPHOTRANSFERASE SYSTEM TRANSPORT PROTEIN"/>
    <property type="match status" value="1"/>
</dbReference>
<accession>A0A7C9V5Y2</accession>
<dbReference type="SUPFAM" id="SSF53613">
    <property type="entry name" value="Ribokinase-like"/>
    <property type="match status" value="1"/>
</dbReference>